<evidence type="ECO:0000256" key="6">
    <source>
        <dbReference type="ARBA" id="ARBA00023002"/>
    </source>
</evidence>
<dbReference type="OMA" id="WHQYSGG"/>
<dbReference type="GO" id="GO:0032421">
    <property type="term" value="C:stereocilium bundle"/>
    <property type="evidence" value="ECO:0007669"/>
    <property type="project" value="Ensembl"/>
</dbReference>
<evidence type="ECO:0000256" key="1">
    <source>
        <dbReference type="ARBA" id="ARBA00007119"/>
    </source>
</evidence>
<evidence type="ECO:0000256" key="3">
    <source>
        <dbReference type="ARBA" id="ARBA00022723"/>
    </source>
</evidence>
<comment type="function">
    <text evidence="11">Catalyzes the first and rate limiting step of the catabolism of tryptophan along the kynurenine pathway. Involved in immune regulation.</text>
</comment>
<organism evidence="13 14">
    <name type="scientific">Aotus nancymaae</name>
    <name type="common">Ma's night monkey</name>
    <dbReference type="NCBI Taxonomy" id="37293"/>
    <lineage>
        <taxon>Eukaryota</taxon>
        <taxon>Metazoa</taxon>
        <taxon>Chordata</taxon>
        <taxon>Craniata</taxon>
        <taxon>Vertebrata</taxon>
        <taxon>Euteleostomi</taxon>
        <taxon>Mammalia</taxon>
        <taxon>Eutheria</taxon>
        <taxon>Euarchontoglires</taxon>
        <taxon>Primates</taxon>
        <taxon>Haplorrhini</taxon>
        <taxon>Platyrrhini</taxon>
        <taxon>Aotidae</taxon>
        <taxon>Aotus</taxon>
    </lineage>
</organism>
<dbReference type="GO" id="GO:0020037">
    <property type="term" value="F:heme binding"/>
    <property type="evidence" value="ECO:0007669"/>
    <property type="project" value="UniProtKB-UniRule"/>
</dbReference>
<dbReference type="GO" id="GO:0002666">
    <property type="term" value="P:positive regulation of T cell tolerance induction"/>
    <property type="evidence" value="ECO:0007669"/>
    <property type="project" value="Ensembl"/>
</dbReference>
<dbReference type="GO" id="GO:0032496">
    <property type="term" value="P:response to lipopolysaccharide"/>
    <property type="evidence" value="ECO:0007669"/>
    <property type="project" value="Ensembl"/>
</dbReference>
<keyword evidence="7 10" id="KW-0408">Iron</keyword>
<name>A0A2K5DPX8_AOTNA</name>
<protein>
    <recommendedName>
        <fullName evidence="11">Indoleamine 2,3-dioxygenase 1</fullName>
        <shortName evidence="11">IDO-1</shortName>
        <ecNumber evidence="11">1.13.11.52</ecNumber>
    </recommendedName>
</protein>
<keyword evidence="4 11" id="KW-0391">Immunity</keyword>
<dbReference type="GO" id="GO:0070233">
    <property type="term" value="P:negative regulation of T cell apoptotic process"/>
    <property type="evidence" value="ECO:0007669"/>
    <property type="project" value="Ensembl"/>
</dbReference>
<dbReference type="FunFam" id="1.20.58.480:FF:000003">
    <property type="entry name" value="Indoleamine 2,3-dioxygenase 1"/>
    <property type="match status" value="1"/>
</dbReference>
<evidence type="ECO:0000256" key="9">
    <source>
        <dbReference type="ARBA" id="ARBA00060570"/>
    </source>
</evidence>
<dbReference type="GO" id="GO:0032735">
    <property type="term" value="P:positive regulation of interleukin-12 production"/>
    <property type="evidence" value="ECO:0007669"/>
    <property type="project" value="Ensembl"/>
</dbReference>
<keyword evidence="2 10" id="KW-0349">Heme</keyword>
<keyword evidence="5 11" id="KW-0223">Dioxygenase</keyword>
<dbReference type="GeneTree" id="ENSGT00940000161410"/>
<dbReference type="GO" id="GO:0002678">
    <property type="term" value="P:positive regulation of chronic inflammatory response"/>
    <property type="evidence" value="ECO:0007669"/>
    <property type="project" value="Ensembl"/>
</dbReference>
<evidence type="ECO:0000313" key="13">
    <source>
        <dbReference type="Ensembl" id="ENSANAP00000023021.1"/>
    </source>
</evidence>
<dbReference type="OrthoDB" id="10262710at2759"/>
<reference evidence="13" key="1">
    <citation type="submission" date="2025-05" db="UniProtKB">
        <authorList>
            <consortium name="Ensembl"/>
        </authorList>
    </citation>
    <scope>IDENTIFICATION</scope>
</reference>
<keyword evidence="6 11" id="KW-0560">Oxidoreductase</keyword>
<evidence type="ECO:0000256" key="2">
    <source>
        <dbReference type="ARBA" id="ARBA00022617"/>
    </source>
</evidence>
<comment type="pathway">
    <text evidence="9">Amino-acid degradation; L-tryptophan degradation via kynurenine pathway; L-kynurenine from L-tryptophan: step 1/2.</text>
</comment>
<dbReference type="GO" id="GO:0033754">
    <property type="term" value="F:indoleamine 2,3-dioxygenase activity"/>
    <property type="evidence" value="ECO:0007669"/>
    <property type="project" value="UniProtKB-EC"/>
</dbReference>
<dbReference type="GO" id="GO:0030485">
    <property type="term" value="C:smooth muscle contractile fiber"/>
    <property type="evidence" value="ECO:0007669"/>
    <property type="project" value="Ensembl"/>
</dbReference>
<sequence length="402" mass="45320">MAHAMENFCTISEEYDIDGEVGFALPNPLENLPDVYNDWMSIAKHLPDLIESGKLRERVEKLDMLSIDHLRDHKSQRLAHLVLGCITMAYVWDRGCGDVRKVLPKNIAVPYCQLSEKLQLPPILVYADCVLANWKKKDPNKPLTYENMDVLFSFRHTDCSKGFFLVSLLVEIEAASAIKEIPTIFKAMRMQELDTLRKALLKIASCLEKALQVFHQIHEHVDPQVFFNVLRIYLAGWKGNPQLSEGLTYDGFWKDAKQFSGGSAGQSSIFQCFDVLLGIPQRAGGGSAAQFLQDMRMYMPPAHRNFLCSLESNPSVREFVLLKGDAGLQEAYDACVKALVNLRNYHLQIVTKYVLIPASQKSKNNTSKEPSEQENKGTGGTDLMNFLKTVRTTTQKSLLKEG</sequence>
<dbReference type="EC" id="1.13.11.52" evidence="11"/>
<dbReference type="GO" id="GO:0002830">
    <property type="term" value="P:positive regulation of type 2 immune response"/>
    <property type="evidence" value="ECO:0007669"/>
    <property type="project" value="Ensembl"/>
</dbReference>
<dbReference type="GO" id="GO:0033555">
    <property type="term" value="P:multicellular organismal response to stress"/>
    <property type="evidence" value="ECO:0007669"/>
    <property type="project" value="Ensembl"/>
</dbReference>
<comment type="catalytic activity">
    <reaction evidence="11">
        <text>D-tryptophan + O2 = N-formyl-D-kynurenine</text>
        <dbReference type="Rhea" id="RHEA:14189"/>
        <dbReference type="ChEBI" id="CHEBI:15379"/>
        <dbReference type="ChEBI" id="CHEBI:57719"/>
        <dbReference type="ChEBI" id="CHEBI:60051"/>
        <dbReference type="EC" id="1.13.11.52"/>
    </reaction>
</comment>
<dbReference type="InterPro" id="IPR037217">
    <property type="entry name" value="Trp/Indoleamine_2_3_dOase-like"/>
</dbReference>
<evidence type="ECO:0000256" key="12">
    <source>
        <dbReference type="SAM" id="MobiDB-lite"/>
    </source>
</evidence>
<evidence type="ECO:0000256" key="11">
    <source>
        <dbReference type="RuleBase" id="RU369119"/>
    </source>
</evidence>
<keyword evidence="11" id="KW-0963">Cytoplasm</keyword>
<gene>
    <name evidence="13" type="primary">IDO1</name>
</gene>
<dbReference type="GO" id="GO:0032693">
    <property type="term" value="P:negative regulation of interleukin-10 production"/>
    <property type="evidence" value="ECO:0007669"/>
    <property type="project" value="Ensembl"/>
</dbReference>
<dbReference type="GO" id="GO:0034276">
    <property type="term" value="P:kynurenic acid biosynthetic process"/>
    <property type="evidence" value="ECO:0007669"/>
    <property type="project" value="Ensembl"/>
</dbReference>
<dbReference type="PANTHER" id="PTHR28657:SF2">
    <property type="entry name" value="INDOLEAMINE 2,3-DIOXYGENASE 1"/>
    <property type="match status" value="1"/>
</dbReference>
<dbReference type="PANTHER" id="PTHR28657">
    <property type="entry name" value="INDOLEAMINE 2,3-DIOXYGENASE"/>
    <property type="match status" value="1"/>
</dbReference>
<dbReference type="Gene3D" id="1.20.58.480">
    <property type="match status" value="1"/>
</dbReference>
<dbReference type="PROSITE" id="PS00877">
    <property type="entry name" value="IDO_2"/>
    <property type="match status" value="1"/>
</dbReference>
<dbReference type="GeneID" id="105733580"/>
<dbReference type="Ensembl" id="ENSANAT00000040936.1">
    <property type="protein sequence ID" value="ENSANAP00000023033.1"/>
    <property type="gene ID" value="ENSANAG00000029248.1"/>
</dbReference>
<evidence type="ECO:0000256" key="7">
    <source>
        <dbReference type="ARBA" id="ARBA00023004"/>
    </source>
</evidence>
<comment type="subcellular location">
    <subcellularLocation>
        <location evidence="11">Cytoplasm</location>
        <location evidence="11">Cytosol</location>
    </subcellularLocation>
</comment>
<proteinExistence type="inferred from homology"/>
<dbReference type="GO" id="GO:0034354">
    <property type="term" value="P:'de novo' NAD+ biosynthetic process from L-tryptophan"/>
    <property type="evidence" value="ECO:0007669"/>
    <property type="project" value="TreeGrafter"/>
</dbReference>
<evidence type="ECO:0000313" key="14">
    <source>
        <dbReference type="Proteomes" id="UP000233020"/>
    </source>
</evidence>
<keyword evidence="3 10" id="KW-0479">Metal-binding</keyword>
<dbReference type="STRING" id="37293.ENSANAP00000023021"/>
<accession>A0A2K5DPX8</accession>
<keyword evidence="8 11" id="KW-0823">Tryptophan catabolism</keyword>
<comment type="similarity">
    <text evidence="1 11">Belongs to the indoleamine 2,3-dioxygenase family.</text>
</comment>
<feature type="binding site" description="proximal binding residue" evidence="10">
    <location>
        <position position="346"/>
    </location>
    <ligand>
        <name>heme b</name>
        <dbReference type="ChEBI" id="CHEBI:60344"/>
    </ligand>
    <ligandPart>
        <name>Fe</name>
        <dbReference type="ChEBI" id="CHEBI:18248"/>
    </ligandPart>
</feature>
<dbReference type="RefSeq" id="XP_012331507.1">
    <property type="nucleotide sequence ID" value="XM_012476084.3"/>
</dbReference>
<comment type="catalytic activity">
    <reaction evidence="11">
        <text>L-tryptophan + O2 = N-formyl-L-kynurenine</text>
        <dbReference type="Rhea" id="RHEA:24536"/>
        <dbReference type="ChEBI" id="CHEBI:15379"/>
        <dbReference type="ChEBI" id="CHEBI:57912"/>
        <dbReference type="ChEBI" id="CHEBI:58629"/>
    </reaction>
</comment>
<dbReference type="InterPro" id="IPR000898">
    <property type="entry name" value="Indolamine_dOase"/>
</dbReference>
<evidence type="ECO:0000256" key="4">
    <source>
        <dbReference type="ARBA" id="ARBA00022859"/>
    </source>
</evidence>
<dbReference type="GO" id="GO:0006954">
    <property type="term" value="P:inflammatory response"/>
    <property type="evidence" value="ECO:0007669"/>
    <property type="project" value="Ensembl"/>
</dbReference>
<evidence type="ECO:0000256" key="5">
    <source>
        <dbReference type="ARBA" id="ARBA00022964"/>
    </source>
</evidence>
<dbReference type="GO" id="GO:0036269">
    <property type="term" value="P:swimming behavior"/>
    <property type="evidence" value="ECO:0007669"/>
    <property type="project" value="Ensembl"/>
</dbReference>
<evidence type="ECO:0000256" key="10">
    <source>
        <dbReference type="PIRSR" id="PIRSR600898-1"/>
    </source>
</evidence>
<keyword evidence="14" id="KW-1185">Reference proteome</keyword>
<dbReference type="KEGG" id="anan:105733580"/>
<dbReference type="GO" id="GO:0004833">
    <property type="term" value="F:L-tryptophan 2,3-dioxygenase activity"/>
    <property type="evidence" value="ECO:0007669"/>
    <property type="project" value="Ensembl"/>
</dbReference>
<dbReference type="SUPFAM" id="SSF140959">
    <property type="entry name" value="Indolic compounds 2,3-dioxygenase-like"/>
    <property type="match status" value="1"/>
</dbReference>
<dbReference type="Proteomes" id="UP000233020">
    <property type="component" value="Unplaced"/>
</dbReference>
<feature type="region of interest" description="Disordered" evidence="12">
    <location>
        <begin position="360"/>
        <end position="386"/>
    </location>
</feature>
<dbReference type="Ensembl" id="ENSANAT00000040924.1">
    <property type="protein sequence ID" value="ENSANAP00000023021.1"/>
    <property type="gene ID" value="ENSANAG00000029248.1"/>
</dbReference>
<dbReference type="CTD" id="3620"/>
<dbReference type="Pfam" id="PF01231">
    <property type="entry name" value="IDO"/>
    <property type="match status" value="1"/>
</dbReference>
<evidence type="ECO:0000256" key="8">
    <source>
        <dbReference type="ARBA" id="ARBA00023079"/>
    </source>
</evidence>
<dbReference type="GO" id="GO:0046007">
    <property type="term" value="P:negative regulation of activated T cell proliferation"/>
    <property type="evidence" value="ECO:0007669"/>
    <property type="project" value="Ensembl"/>
</dbReference>
<dbReference type="AlphaFoldDB" id="A0A2K5DPX8"/>
<dbReference type="GO" id="GO:0019441">
    <property type="term" value="P:L-tryptophan catabolic process to kynurenine"/>
    <property type="evidence" value="ECO:0007669"/>
    <property type="project" value="UniProtKB-UniRule"/>
</dbReference>
<dbReference type="GO" id="GO:0070234">
    <property type="term" value="P:positive regulation of T cell apoptotic process"/>
    <property type="evidence" value="ECO:0007669"/>
    <property type="project" value="Ensembl"/>
</dbReference>
<dbReference type="GO" id="GO:0042098">
    <property type="term" value="P:T cell proliferation"/>
    <property type="evidence" value="ECO:0007669"/>
    <property type="project" value="Ensembl"/>
</dbReference>
<dbReference type="GO" id="GO:0046872">
    <property type="term" value="F:metal ion binding"/>
    <property type="evidence" value="ECO:0007669"/>
    <property type="project" value="UniProtKB-UniRule"/>
</dbReference>
<comment type="subunit">
    <text evidence="11">Monomer.</text>
</comment>
<dbReference type="GO" id="GO:0005829">
    <property type="term" value="C:cytosol"/>
    <property type="evidence" value="ECO:0007669"/>
    <property type="project" value="UniProtKB-SubCell"/>
</dbReference>
<dbReference type="GO" id="GO:0019805">
    <property type="term" value="P:quinolinate biosynthetic process"/>
    <property type="evidence" value="ECO:0007669"/>
    <property type="project" value="Ensembl"/>
</dbReference>
<dbReference type="PROSITE" id="PS00876">
    <property type="entry name" value="IDO_1"/>
    <property type="match status" value="1"/>
</dbReference>